<dbReference type="NCBIfam" id="TIGR01450">
    <property type="entry name" value="recC"/>
    <property type="match status" value="1"/>
</dbReference>
<dbReference type="STRING" id="392484.LP43_1069"/>
<dbReference type="GO" id="GO:0003677">
    <property type="term" value="F:DNA binding"/>
    <property type="evidence" value="ECO:0007669"/>
    <property type="project" value="UniProtKB-UniRule"/>
</dbReference>
<evidence type="ECO:0000256" key="3">
    <source>
        <dbReference type="ARBA" id="ARBA00022763"/>
    </source>
</evidence>
<dbReference type="Gene3D" id="3.40.50.300">
    <property type="entry name" value="P-loop containing nucleotide triphosphate hydrolases"/>
    <property type="match status" value="2"/>
</dbReference>
<evidence type="ECO:0000313" key="12">
    <source>
        <dbReference type="EMBL" id="KGM07458.1"/>
    </source>
</evidence>
<dbReference type="GO" id="GO:0000724">
    <property type="term" value="P:double-strand break repair via homologous recombination"/>
    <property type="evidence" value="ECO:0007669"/>
    <property type="project" value="UniProtKB-UniRule"/>
</dbReference>
<dbReference type="HAMAP" id="MF_01486">
    <property type="entry name" value="RecC"/>
    <property type="match status" value="1"/>
</dbReference>
<evidence type="ECO:0000256" key="10">
    <source>
        <dbReference type="HAMAP-Rule" id="MF_01486"/>
    </source>
</evidence>
<keyword evidence="5 10" id="KW-0347">Helicase</keyword>
<comment type="similarity">
    <text evidence="10">Belongs to the RecC family.</text>
</comment>
<dbReference type="Gene3D" id="1.10.10.160">
    <property type="match status" value="1"/>
</dbReference>
<dbReference type="InterPro" id="IPR006697">
    <property type="entry name" value="RecC"/>
</dbReference>
<keyword evidence="1 10" id="KW-0540">Nuclease</keyword>
<dbReference type="Gene3D" id="1.10.10.990">
    <property type="match status" value="1"/>
</dbReference>
<evidence type="ECO:0000256" key="1">
    <source>
        <dbReference type="ARBA" id="ARBA00022722"/>
    </source>
</evidence>
<dbReference type="CDD" id="cd22353">
    <property type="entry name" value="RecC_C-like"/>
    <property type="match status" value="1"/>
</dbReference>
<name>A0A0A0BFZ4_9GAMM</name>
<dbReference type="GO" id="GO:0003678">
    <property type="term" value="F:DNA helicase activity"/>
    <property type="evidence" value="ECO:0007669"/>
    <property type="project" value="UniProtKB-UniRule"/>
</dbReference>
<comment type="function">
    <text evidence="10">A helicase/nuclease that prepares dsDNA breaks (DSB) for recombinational DNA repair. Binds to DSBs and unwinds DNA via a highly rapid and processive ATP-dependent bidirectional helicase activity. Unwinds dsDNA until it encounters a Chi (crossover hotspot instigator) sequence from the 3' direction. Cuts ssDNA a few nucleotides 3' to the Chi site. The properties and activities of the enzyme are changed at Chi. The Chi-altered holoenzyme produces a long 3'-ssDNA overhang and facilitates RecA-binding to the ssDNA for homologous DNA recombination and repair. Holoenzyme degrades any linearized DNA that is unable to undergo homologous recombination. In the holoenzyme this subunit recognizes the wild-type Chi sequence, and when added to isolated RecB increases its ATP-dependent helicase processivity.</text>
</comment>
<sequence length="1069" mass="122169">MLKIVYSNDTGQLAAWLADHLLSEPLPPLQPETIIVQSNELSRWLSLRLAKTHQIAANLEFPFPSAYIWQLFRQLWPDVPLQSPYAKEPMAWRLFEILPQAASLDGFEAVAAYLGGDDDDLKRYELAEKIADTFDQYLMYRPDWVQQWEQGQATSWQGKLWQMLTADDSQPMHRARLLQQLHDLLSHSDVVPLGLPNRISIFGISALPPVYLEIVNLLARYVDITLYYLSPSEHYWGDIIDPKKQQRQQLLLDFNEEEIEPGHPLLASLGKQGQAFFRQLQETQHLDDSCFVEPVGETMLSQLKRDIFEMATDQPSLAAKDDASISIQVCHSPMREMEILHDQLLAMFEQNPTLTPTDIVVMTPDIDVYAPWIEAVFATADKSQFIPFSIADSSGQQESLLISTFYSLLQLPQSRFDVESILAMLECPALQRRFGLDDAALNWIREWCQQTRTRWGLDANDKAALDLPDTESNTWRAGLDRLLLGYAMPLNEPDQPWRLFDGQLAMDGISGERAHIVAALCDFIDALDVWRQRLARQNTIADWQKQLNQCLDAFFNTVGLEETQFETEITAIRTQLERLSSGAKQADFEQTIGADLILSWLQSHLQPVDNAHRFLGHGVTFCGMVPMRSIPFDVVCLVGMNDEVFPRRQPSVSFDLLAHDHREGDRSRRDDDRYLFLEALLSAQQTFYMSYVGASVVDNSEIPPSVLVSDLQDLLAERFETETTVTILEQIITKHPLQAFSRRYFDGNNDQLFSFNASHCPTQETLEQANWFETPLPDADDSWCQVTRDQLIRFFAHPTKFILRERLGIRLELDEEALESREPFALDGLESWQLRQWIVDESLSQHRDEGLKPVVQATGMLPQGRLGDAWFEKESQTVDDFIEKLRPVLPEQGWITLPIDLNIDGFQINGQLPQLSQQGLLRYRLAKKKGKDLIAAWIDHLILNILKPEGVALQTHLILQDAEYVFLPVTGPTQILANLLKLYWQGCHLPLKFFDQASLAFAATTLGKKPEQAFKKAHDKWSASGDFAGEGDDSYYRRLYSQPPLDDEFAELAIQVYEPLQQHLQEGKL</sequence>
<dbReference type="Pfam" id="PF04257">
    <property type="entry name" value="Exonuc_V_gamma"/>
    <property type="match status" value="1"/>
</dbReference>
<keyword evidence="3 10" id="KW-0227">DNA damage</keyword>
<dbReference type="SUPFAM" id="SSF52540">
    <property type="entry name" value="P-loop containing nucleoside triphosphate hydrolases"/>
    <property type="match status" value="2"/>
</dbReference>
<evidence type="ECO:0000256" key="2">
    <source>
        <dbReference type="ARBA" id="ARBA00022741"/>
    </source>
</evidence>
<evidence type="ECO:0000256" key="8">
    <source>
        <dbReference type="ARBA" id="ARBA00023125"/>
    </source>
</evidence>
<keyword evidence="7 10" id="KW-0067">ATP-binding</keyword>
<evidence type="ECO:0000256" key="4">
    <source>
        <dbReference type="ARBA" id="ARBA00022801"/>
    </source>
</evidence>
<proteinExistence type="inferred from homology"/>
<evidence type="ECO:0000259" key="11">
    <source>
        <dbReference type="Pfam" id="PF17946"/>
    </source>
</evidence>
<comment type="miscellaneous">
    <text evidence="10">In the RecBCD complex, RecB has a slow 3'-5' helicase, an exonuclease activity and loads RecA onto ssDNA, RecD has a fast 5'-3' helicase activity, while RecC stimulates the ATPase and processivity of the RecB helicase and contributes to recognition of the Chi site.</text>
</comment>
<dbReference type="PANTHER" id="PTHR30591">
    <property type="entry name" value="RECBCD ENZYME SUBUNIT RECC"/>
    <property type="match status" value="1"/>
</dbReference>
<dbReference type="Proteomes" id="UP000029999">
    <property type="component" value="Unassembled WGS sequence"/>
</dbReference>
<reference evidence="12 13" key="1">
    <citation type="submission" date="2014-09" db="EMBL/GenBank/DDBJ databases">
        <authorList>
            <person name="Grob C."/>
            <person name="Taubert M."/>
            <person name="Howat A.M."/>
            <person name="Burns O.J."/>
            <person name="Dixon J.L."/>
            <person name="Chen Y."/>
            <person name="Murrell J.C."/>
        </authorList>
    </citation>
    <scope>NUCLEOTIDE SEQUENCE [LARGE SCALE GENOMIC DNA]</scope>
    <source>
        <strain evidence="12">L4</strain>
    </source>
</reference>
<protein>
    <recommendedName>
        <fullName evidence="10">RecBCD enzyme subunit RecC</fullName>
    </recommendedName>
    <alternativeName>
        <fullName evidence="10">Exonuclease V subunit RecC</fullName>
        <shortName evidence="10">ExoV subunit RecC</shortName>
    </alternativeName>
    <alternativeName>
        <fullName evidence="10">Helicase/nuclease RecBCD subunit RecC</fullName>
    </alternativeName>
</protein>
<evidence type="ECO:0000256" key="5">
    <source>
        <dbReference type="ARBA" id="ARBA00022806"/>
    </source>
</evidence>
<evidence type="ECO:0000256" key="9">
    <source>
        <dbReference type="ARBA" id="ARBA00023204"/>
    </source>
</evidence>
<keyword evidence="2 10" id="KW-0547">Nucleotide-binding</keyword>
<dbReference type="Pfam" id="PF17946">
    <property type="entry name" value="RecC_C"/>
    <property type="match status" value="1"/>
</dbReference>
<dbReference type="InterPro" id="IPR013986">
    <property type="entry name" value="DExx_box_DNA_helicase_dom_sf"/>
</dbReference>
<dbReference type="PANTHER" id="PTHR30591:SF1">
    <property type="entry name" value="RECBCD ENZYME SUBUNIT RECC"/>
    <property type="match status" value="1"/>
</dbReference>
<dbReference type="EMBL" id="JRQD01000002">
    <property type="protein sequence ID" value="KGM07458.1"/>
    <property type="molecule type" value="Genomic_DNA"/>
</dbReference>
<dbReference type="Gene3D" id="3.40.50.10930">
    <property type="match status" value="1"/>
</dbReference>
<evidence type="ECO:0000313" key="13">
    <source>
        <dbReference type="Proteomes" id="UP000029999"/>
    </source>
</evidence>
<comment type="caution">
    <text evidence="12">The sequence shown here is derived from an EMBL/GenBank/DDBJ whole genome shotgun (WGS) entry which is preliminary data.</text>
</comment>
<feature type="domain" description="RecC C-terminal" evidence="11">
    <location>
        <begin position="785"/>
        <end position="1003"/>
    </location>
</feature>
<dbReference type="InterPro" id="IPR027417">
    <property type="entry name" value="P-loop_NTPase"/>
</dbReference>
<organism evidence="12 13">
    <name type="scientific">Methylophaga thiooxydans</name>
    <dbReference type="NCBI Taxonomy" id="392484"/>
    <lineage>
        <taxon>Bacteria</taxon>
        <taxon>Pseudomonadati</taxon>
        <taxon>Pseudomonadota</taxon>
        <taxon>Gammaproteobacteria</taxon>
        <taxon>Thiotrichales</taxon>
        <taxon>Piscirickettsiaceae</taxon>
        <taxon>Methylophaga</taxon>
    </lineage>
</organism>
<accession>A0A0A0BFZ4</accession>
<dbReference type="RefSeq" id="WP_036312739.1">
    <property type="nucleotide sequence ID" value="NZ_JRQD01000002.1"/>
</dbReference>
<dbReference type="InterPro" id="IPR041500">
    <property type="entry name" value="RecC_C"/>
</dbReference>
<dbReference type="GO" id="GO:0008854">
    <property type="term" value="F:exodeoxyribonuclease V activity"/>
    <property type="evidence" value="ECO:0007669"/>
    <property type="project" value="InterPro"/>
</dbReference>
<keyword evidence="4 10" id="KW-0378">Hydrolase</keyword>
<keyword evidence="8 10" id="KW-0238">DNA-binding</keyword>
<gene>
    <name evidence="10" type="primary">recC</name>
    <name evidence="12" type="ORF">LP43_1069</name>
</gene>
<keyword evidence="9 10" id="KW-0234">DNA repair</keyword>
<comment type="subunit">
    <text evidence="10">Heterotrimer of RecB, RecC and RecD. All subunits contribute to DNA-binding.</text>
</comment>
<evidence type="ECO:0000256" key="7">
    <source>
        <dbReference type="ARBA" id="ARBA00022840"/>
    </source>
</evidence>
<dbReference type="SUPFAM" id="SSF52980">
    <property type="entry name" value="Restriction endonuclease-like"/>
    <property type="match status" value="1"/>
</dbReference>
<dbReference type="PIRSF" id="PIRSF000980">
    <property type="entry name" value="RecC"/>
    <property type="match status" value="1"/>
</dbReference>
<dbReference type="AlphaFoldDB" id="A0A0A0BFZ4"/>
<dbReference type="InterPro" id="IPR011335">
    <property type="entry name" value="Restrct_endonuc-II-like"/>
</dbReference>
<dbReference type="GO" id="GO:0009338">
    <property type="term" value="C:exodeoxyribonuclease V complex"/>
    <property type="evidence" value="ECO:0007669"/>
    <property type="project" value="InterPro"/>
</dbReference>
<keyword evidence="6 10" id="KW-0269">Exonuclease</keyword>
<dbReference type="GO" id="GO:0005524">
    <property type="term" value="F:ATP binding"/>
    <property type="evidence" value="ECO:0007669"/>
    <property type="project" value="UniProtKB-UniRule"/>
</dbReference>
<evidence type="ECO:0000256" key="6">
    <source>
        <dbReference type="ARBA" id="ARBA00022839"/>
    </source>
</evidence>